<evidence type="ECO:0000313" key="2">
    <source>
        <dbReference type="Proteomes" id="UP001331691"/>
    </source>
</evidence>
<dbReference type="PANTHER" id="PTHR34611">
    <property type="match status" value="1"/>
</dbReference>
<comment type="caution">
    <text evidence="1">The sequence shown here is derived from an EMBL/GenBank/DDBJ whole genome shotgun (WGS) entry which is preliminary data.</text>
</comment>
<organism evidence="1 2">
    <name type="scientific">Kluyvera ascorbata</name>
    <dbReference type="NCBI Taxonomy" id="51288"/>
    <lineage>
        <taxon>Bacteria</taxon>
        <taxon>Pseudomonadati</taxon>
        <taxon>Pseudomonadota</taxon>
        <taxon>Gammaproteobacteria</taxon>
        <taxon>Enterobacterales</taxon>
        <taxon>Enterobacteriaceae</taxon>
        <taxon>Kluyvera</taxon>
    </lineage>
</organism>
<dbReference type="NCBIfam" id="TIGR01784">
    <property type="entry name" value="T_den_put_tspse"/>
    <property type="match status" value="1"/>
</dbReference>
<dbReference type="AlphaFoldDB" id="A0AB35XB30"/>
<reference evidence="1 2" key="1">
    <citation type="submission" date="2023-10" db="EMBL/GenBank/DDBJ databases">
        <title>Wastewater isolates of ESBL- and carbapenemase-producing Gram-negative bacteria from New Zealand.</title>
        <authorList>
            <person name="Straub C."/>
            <person name="Weaver L."/>
            <person name="Cornelius A."/>
            <person name="Mcgill E."/>
            <person name="Dyet K."/>
            <person name="White L."/>
            <person name="Pattis I."/>
        </authorList>
    </citation>
    <scope>NUCLEOTIDE SEQUENCE [LARGE SCALE GENOMIC DNA]</scope>
    <source>
        <strain evidence="1 2">ESBL09</strain>
    </source>
</reference>
<dbReference type="InterPro" id="IPR010106">
    <property type="entry name" value="RpnA"/>
</dbReference>
<dbReference type="InterPro" id="IPR051699">
    <property type="entry name" value="Rpn/YhgA-like_nuclease"/>
</dbReference>
<dbReference type="EMBL" id="JAZKKV010000001">
    <property type="protein sequence ID" value="MEE9655340.1"/>
    <property type="molecule type" value="Genomic_DNA"/>
</dbReference>
<gene>
    <name evidence="1" type="ORF">V4836_14485</name>
</gene>
<keyword evidence="2" id="KW-1185">Reference proteome</keyword>
<dbReference type="Proteomes" id="UP001331691">
    <property type="component" value="Unassembled WGS sequence"/>
</dbReference>
<proteinExistence type="predicted"/>
<evidence type="ECO:0000313" key="1">
    <source>
        <dbReference type="EMBL" id="MEE9655340.1"/>
    </source>
</evidence>
<name>A0AB35XB30_9ENTR</name>
<protein>
    <submittedName>
        <fullName evidence="1">Rpn family recombination-promoting nuclease/putative transposase</fullName>
    </submittedName>
</protein>
<sequence>MRQRDLTRFLDKLAGLLTRNHISGQQVIALVNYMLQAGEAQDARTLLYEMAQHAPQYGDELMTLAEQLKQEGRIEGIQQGMQQGLQQGIQTGERETSRKIARAMLEKGIPAADIIDMTGVSAEELTALQH</sequence>
<accession>A0AB35XB30</accession>
<dbReference type="GO" id="GO:1990238">
    <property type="term" value="F:double-stranded DNA endonuclease activity"/>
    <property type="evidence" value="ECO:0007669"/>
    <property type="project" value="TreeGrafter"/>
</dbReference>
<dbReference type="PANTHER" id="PTHR34611:SF4">
    <property type="entry name" value="RECOMBINATION-PROMOTING NUCLEASE PSLT051"/>
    <property type="match status" value="1"/>
</dbReference>
<dbReference type="RefSeq" id="WP_331389402.1">
    <property type="nucleotide sequence ID" value="NZ_JAZKKV010000001.1"/>
</dbReference>
<dbReference type="GO" id="GO:0006310">
    <property type="term" value="P:DNA recombination"/>
    <property type="evidence" value="ECO:0007669"/>
    <property type="project" value="TreeGrafter"/>
</dbReference>